<evidence type="ECO:0000313" key="2">
    <source>
        <dbReference type="Proteomes" id="UP000789831"/>
    </source>
</evidence>
<reference evidence="1" key="1">
    <citation type="submission" date="2021-06" db="EMBL/GenBank/DDBJ databases">
        <authorList>
            <person name="Kallberg Y."/>
            <person name="Tangrot J."/>
            <person name="Rosling A."/>
        </authorList>
    </citation>
    <scope>NUCLEOTIDE SEQUENCE</scope>
    <source>
        <strain evidence="1">MT106</strain>
    </source>
</reference>
<dbReference type="Proteomes" id="UP000789831">
    <property type="component" value="Unassembled WGS sequence"/>
</dbReference>
<proteinExistence type="predicted"/>
<evidence type="ECO:0000313" key="1">
    <source>
        <dbReference type="EMBL" id="CAG8593515.1"/>
    </source>
</evidence>
<dbReference type="AlphaFoldDB" id="A0A9N9G929"/>
<organism evidence="1 2">
    <name type="scientific">Ambispora gerdemannii</name>
    <dbReference type="NCBI Taxonomy" id="144530"/>
    <lineage>
        <taxon>Eukaryota</taxon>
        <taxon>Fungi</taxon>
        <taxon>Fungi incertae sedis</taxon>
        <taxon>Mucoromycota</taxon>
        <taxon>Glomeromycotina</taxon>
        <taxon>Glomeromycetes</taxon>
        <taxon>Archaeosporales</taxon>
        <taxon>Ambisporaceae</taxon>
        <taxon>Ambispora</taxon>
    </lineage>
</organism>
<protein>
    <submittedName>
        <fullName evidence="1">10046_t:CDS:1</fullName>
    </submittedName>
</protein>
<feature type="non-terminal residue" evidence="1">
    <location>
        <position position="365"/>
    </location>
</feature>
<sequence length="365" mass="41127">TDSDVTSIPKRLTAVFNETKHEIISSIPSLSDIEARLDVELVDRTVGQLTEFSRDKVTDVVPVLQALFDMTPSVYFTEDGGEFCILLRPIENSEYGSTWATFLVDTFNLIIGDRAINFQMGKSIEQLSICQPVLSVLILAVRKLTHFKQSYQSSTIHCISDESKQLLIMELNSMDMYIDGICNALSNETTNEVRAFKSNLCKLANKIEDLVRLLGKIDQELDDALNGIKNQRRNWTVGSAASTVATAAAFWYFGKNWKTLSRTGQALAGGITLASATTTAGCVYMHEDLRVSIMTHKHIKELLREFGRDLEDTAKCADFNLQTKENNFRYRKSILNNAFDKFRIKIDEVRLIGELNLIEQISKDK</sequence>
<gene>
    <name evidence="1" type="ORF">AGERDE_LOCUS8727</name>
</gene>
<accession>A0A9N9G929</accession>
<comment type="caution">
    <text evidence="1">The sequence shown here is derived from an EMBL/GenBank/DDBJ whole genome shotgun (WGS) entry which is preliminary data.</text>
</comment>
<dbReference type="OrthoDB" id="2472195at2759"/>
<keyword evidence="2" id="KW-1185">Reference proteome</keyword>
<dbReference type="EMBL" id="CAJVPL010001944">
    <property type="protein sequence ID" value="CAG8593515.1"/>
    <property type="molecule type" value="Genomic_DNA"/>
</dbReference>
<name>A0A9N9G929_9GLOM</name>